<evidence type="ECO:0000256" key="1">
    <source>
        <dbReference type="SAM" id="Coils"/>
    </source>
</evidence>
<feature type="region of interest" description="Disordered" evidence="2">
    <location>
        <begin position="27"/>
        <end position="53"/>
    </location>
</feature>
<gene>
    <name evidence="3" type="ORF">AMEX_G3983</name>
</gene>
<evidence type="ECO:0000313" key="3">
    <source>
        <dbReference type="EMBL" id="KAG9281195.1"/>
    </source>
</evidence>
<accession>A0A8T2MGW8</accession>
<sequence>MVLMAEGRASVERNQERVERIRKLKEELHREEKTQKEALKESDQSGHSPTSLEEWSQVEYCKLLEQRKKLKEDHERVMQEELLKMEKELQEEQSEGAEGEVIYLNRERQILVLQIEALRRENQQAEEGLEAQYRLHQQEVHSLREESLQVFRTFRQVLEEQKRLSEGRYRTLLLEAIQDAVHLSTLNQQLQTENKQLRKALGVEGNARPHQAEGVRSPQKMQKM</sequence>
<feature type="compositionally biased region" description="Basic and acidic residues" evidence="2">
    <location>
        <begin position="27"/>
        <end position="44"/>
    </location>
</feature>
<evidence type="ECO:0000313" key="4">
    <source>
        <dbReference type="Proteomes" id="UP000752171"/>
    </source>
</evidence>
<dbReference type="Proteomes" id="UP000752171">
    <property type="component" value="Unassembled WGS sequence"/>
</dbReference>
<feature type="region of interest" description="Disordered" evidence="2">
    <location>
        <begin position="202"/>
        <end position="224"/>
    </location>
</feature>
<dbReference type="PANTHER" id="PTHR40710">
    <property type="entry name" value="RIKEN CDNA E230025N22 GENE"/>
    <property type="match status" value="1"/>
</dbReference>
<dbReference type="PANTHER" id="PTHR40710:SF1">
    <property type="entry name" value="RIKEN CDNA E230025N22 GENE"/>
    <property type="match status" value="1"/>
</dbReference>
<evidence type="ECO:0000256" key="2">
    <source>
        <dbReference type="SAM" id="MobiDB-lite"/>
    </source>
</evidence>
<dbReference type="AlphaFoldDB" id="A0A8T2MGW8"/>
<keyword evidence="1" id="KW-0175">Coiled coil</keyword>
<dbReference type="EMBL" id="JAICCE010000002">
    <property type="protein sequence ID" value="KAG9281195.1"/>
    <property type="molecule type" value="Genomic_DNA"/>
</dbReference>
<organism evidence="3 4">
    <name type="scientific">Astyanax mexicanus</name>
    <name type="common">Blind cave fish</name>
    <name type="synonym">Astyanax fasciatus mexicanus</name>
    <dbReference type="NCBI Taxonomy" id="7994"/>
    <lineage>
        <taxon>Eukaryota</taxon>
        <taxon>Metazoa</taxon>
        <taxon>Chordata</taxon>
        <taxon>Craniata</taxon>
        <taxon>Vertebrata</taxon>
        <taxon>Euteleostomi</taxon>
        <taxon>Actinopterygii</taxon>
        <taxon>Neopterygii</taxon>
        <taxon>Teleostei</taxon>
        <taxon>Ostariophysi</taxon>
        <taxon>Characiformes</taxon>
        <taxon>Characoidei</taxon>
        <taxon>Acestrorhamphidae</taxon>
        <taxon>Acestrorhamphinae</taxon>
        <taxon>Astyanax</taxon>
    </lineage>
</organism>
<feature type="coiled-coil region" evidence="1">
    <location>
        <begin position="71"/>
        <end position="146"/>
    </location>
</feature>
<reference evidence="3 4" key="1">
    <citation type="submission" date="2021-07" db="EMBL/GenBank/DDBJ databases">
        <authorList>
            <person name="Imarazene B."/>
            <person name="Zahm M."/>
            <person name="Klopp C."/>
            <person name="Cabau C."/>
            <person name="Beille S."/>
            <person name="Jouanno E."/>
            <person name="Castinel A."/>
            <person name="Lluch J."/>
            <person name="Gil L."/>
            <person name="Kuchtly C."/>
            <person name="Lopez Roques C."/>
            <person name="Donnadieu C."/>
            <person name="Parrinello H."/>
            <person name="Journot L."/>
            <person name="Du K."/>
            <person name="Schartl M."/>
            <person name="Retaux S."/>
            <person name="Guiguen Y."/>
        </authorList>
    </citation>
    <scope>NUCLEOTIDE SEQUENCE [LARGE SCALE GENOMIC DNA]</scope>
    <source>
        <strain evidence="3">Pach_M1</strain>
        <tissue evidence="3">Testis</tissue>
    </source>
</reference>
<name>A0A8T2MGW8_ASTMX</name>
<protein>
    <submittedName>
        <fullName evidence="3">Golgin subfamily A member 6-like protein 1</fullName>
    </submittedName>
</protein>
<comment type="caution">
    <text evidence="3">The sequence shown here is derived from an EMBL/GenBank/DDBJ whole genome shotgun (WGS) entry which is preliminary data.</text>
</comment>
<proteinExistence type="predicted"/>